<keyword evidence="3 5" id="KW-0067">ATP-binding</keyword>
<protein>
    <submittedName>
        <fullName evidence="5">ATP-binding cassette domain-containing protein</fullName>
    </submittedName>
</protein>
<dbReference type="InterPro" id="IPR017871">
    <property type="entry name" value="ABC_transporter-like_CS"/>
</dbReference>
<dbReference type="GO" id="GO:0005524">
    <property type="term" value="F:ATP binding"/>
    <property type="evidence" value="ECO:0007669"/>
    <property type="project" value="UniProtKB-KW"/>
</dbReference>
<keyword evidence="6" id="KW-1185">Reference proteome</keyword>
<dbReference type="GO" id="GO:0016887">
    <property type="term" value="F:ATP hydrolysis activity"/>
    <property type="evidence" value="ECO:0007669"/>
    <property type="project" value="InterPro"/>
</dbReference>
<evidence type="ECO:0000256" key="3">
    <source>
        <dbReference type="ARBA" id="ARBA00022840"/>
    </source>
</evidence>
<dbReference type="InterPro" id="IPR027417">
    <property type="entry name" value="P-loop_NTPase"/>
</dbReference>
<dbReference type="PANTHER" id="PTHR43230">
    <property type="entry name" value="ABC-TYPE DIPEPTIDE/OLIGOPEPTIDE TRANSPORT SYSTEM, ATPASE COMPONENT"/>
    <property type="match status" value="1"/>
</dbReference>
<reference evidence="5 6" key="1">
    <citation type="submission" date="2019-12" db="EMBL/GenBank/DDBJ databases">
        <title>Devosia maris sp. nov., isolated from the deep seawater.</title>
        <authorList>
            <person name="Liu Y."/>
        </authorList>
    </citation>
    <scope>NUCLEOTIDE SEQUENCE [LARGE SCALE GENOMIC DNA]</scope>
    <source>
        <strain evidence="5 6">L53-10-65</strain>
    </source>
</reference>
<dbReference type="Gene3D" id="3.40.50.300">
    <property type="entry name" value="P-loop containing nucleotide triphosphate hydrolases"/>
    <property type="match status" value="1"/>
</dbReference>
<dbReference type="Pfam" id="PF00005">
    <property type="entry name" value="ABC_tran"/>
    <property type="match status" value="1"/>
</dbReference>
<dbReference type="RefSeq" id="WP_157289883.1">
    <property type="nucleotide sequence ID" value="NZ_WQRF01000002.1"/>
</dbReference>
<organism evidence="5 6">
    <name type="scientific">Devosia marina</name>
    <dbReference type="NCBI Taxonomy" id="2683198"/>
    <lineage>
        <taxon>Bacteria</taxon>
        <taxon>Pseudomonadati</taxon>
        <taxon>Pseudomonadota</taxon>
        <taxon>Alphaproteobacteria</taxon>
        <taxon>Hyphomicrobiales</taxon>
        <taxon>Devosiaceae</taxon>
        <taxon>Devosia</taxon>
    </lineage>
</organism>
<evidence type="ECO:0000313" key="5">
    <source>
        <dbReference type="EMBL" id="MVS98929.1"/>
    </source>
</evidence>
<evidence type="ECO:0000259" key="4">
    <source>
        <dbReference type="PROSITE" id="PS50893"/>
    </source>
</evidence>
<name>A0A7X3K3S4_9HYPH</name>
<dbReference type="PANTHER" id="PTHR43230:SF2">
    <property type="entry name" value="OLIGOPEPTIDE ABC TRANSPORTER, ATP-BINDING PROTEIN"/>
    <property type="match status" value="1"/>
</dbReference>
<evidence type="ECO:0000256" key="1">
    <source>
        <dbReference type="ARBA" id="ARBA00005417"/>
    </source>
</evidence>
<dbReference type="PROSITE" id="PS00211">
    <property type="entry name" value="ABC_TRANSPORTER_1"/>
    <property type="match status" value="1"/>
</dbReference>
<dbReference type="EMBL" id="WQRF01000002">
    <property type="protein sequence ID" value="MVS98929.1"/>
    <property type="molecule type" value="Genomic_DNA"/>
</dbReference>
<evidence type="ECO:0000256" key="2">
    <source>
        <dbReference type="ARBA" id="ARBA00022741"/>
    </source>
</evidence>
<comment type="similarity">
    <text evidence="1">Belongs to the ABC transporter superfamily.</text>
</comment>
<dbReference type="Proteomes" id="UP000438106">
    <property type="component" value="Unassembled WGS sequence"/>
</dbReference>
<dbReference type="CDD" id="cd03257">
    <property type="entry name" value="ABC_NikE_OppD_transporters"/>
    <property type="match status" value="1"/>
</dbReference>
<sequence length="277" mass="30391">MSALLELRNVNKDYRIGGFFDSSTLHAVKNVSFTLDDSKPEIFTIVGESGSGKTTTARMILGNETPTSGSLRFMGQSITAIRSRAGKLKFMSKAQPIFQNPFEAFNPLSTIDYFLFSTARRFLGLRDKAAIDAATDKALHHVGLSLAEVRGRYSHELSGGQLQRIAVARALIPEPKLIVADEPVSMVDASLRMSIVNLFRDLRDRLGVSIIYITHDLSTAYYISDRVIIMYKGDVVESGVAQEVLGNPQHAYSKALSQAVLPPDPEAARKIIMAKIA</sequence>
<dbReference type="InterPro" id="IPR003439">
    <property type="entry name" value="ABC_transporter-like_ATP-bd"/>
</dbReference>
<dbReference type="SMART" id="SM00382">
    <property type="entry name" value="AAA"/>
    <property type="match status" value="1"/>
</dbReference>
<dbReference type="InterPro" id="IPR003593">
    <property type="entry name" value="AAA+_ATPase"/>
</dbReference>
<dbReference type="SUPFAM" id="SSF52540">
    <property type="entry name" value="P-loop containing nucleoside triphosphate hydrolases"/>
    <property type="match status" value="1"/>
</dbReference>
<comment type="caution">
    <text evidence="5">The sequence shown here is derived from an EMBL/GenBank/DDBJ whole genome shotgun (WGS) entry which is preliminary data.</text>
</comment>
<dbReference type="PROSITE" id="PS50893">
    <property type="entry name" value="ABC_TRANSPORTER_2"/>
    <property type="match status" value="1"/>
</dbReference>
<dbReference type="AlphaFoldDB" id="A0A7X3K3S4"/>
<feature type="domain" description="ABC transporter" evidence="4">
    <location>
        <begin position="5"/>
        <end position="257"/>
    </location>
</feature>
<accession>A0A7X3K3S4</accession>
<keyword evidence="2" id="KW-0547">Nucleotide-binding</keyword>
<gene>
    <name evidence="5" type="ORF">GO014_07845</name>
</gene>
<proteinExistence type="inferred from homology"/>
<evidence type="ECO:0000313" key="6">
    <source>
        <dbReference type="Proteomes" id="UP000438106"/>
    </source>
</evidence>